<gene>
    <name evidence="3" type="ORF">GCM10010347_40180</name>
</gene>
<keyword evidence="2" id="KW-0732">Signal</keyword>
<keyword evidence="4" id="KW-1185">Reference proteome</keyword>
<keyword evidence="1" id="KW-0812">Transmembrane</keyword>
<comment type="caution">
    <text evidence="3">The sequence shown here is derived from an EMBL/GenBank/DDBJ whole genome shotgun (WGS) entry which is preliminary data.</text>
</comment>
<dbReference type="Proteomes" id="UP000642673">
    <property type="component" value="Unassembled WGS sequence"/>
</dbReference>
<accession>A0ABQ3F085</accession>
<dbReference type="EMBL" id="BMVP01000007">
    <property type="protein sequence ID" value="GHB66094.1"/>
    <property type="molecule type" value="Genomic_DNA"/>
</dbReference>
<evidence type="ECO:0000256" key="1">
    <source>
        <dbReference type="SAM" id="Phobius"/>
    </source>
</evidence>
<keyword evidence="1" id="KW-1133">Transmembrane helix</keyword>
<organism evidence="3 4">
    <name type="scientific">Streptomyces cirratus</name>
    <dbReference type="NCBI Taxonomy" id="68187"/>
    <lineage>
        <taxon>Bacteria</taxon>
        <taxon>Bacillati</taxon>
        <taxon>Actinomycetota</taxon>
        <taxon>Actinomycetes</taxon>
        <taxon>Kitasatosporales</taxon>
        <taxon>Streptomycetaceae</taxon>
        <taxon>Streptomyces</taxon>
    </lineage>
</organism>
<evidence type="ECO:0000256" key="2">
    <source>
        <dbReference type="SAM" id="SignalP"/>
    </source>
</evidence>
<sequence>MRRTAGAGAAAVGLAVWAAGTAFAAGPAPGPLPEYRAADGARTIQGKPSSADAPPLEPGTVYEDTVSPGERFYRLALDDTSDFYVSAVVRPARGSKVGYSDGVEVEIMTKEGRHCPNPGRAGLGYDPVPIGAAAVRRVREDADCQPGGIYYAKVTRTAAKDSAQGAWPVELLVRREPGLGGAVPTVAPSVWPSASPTLPGTEPVGRTGGTGFNDARALGSGVWRDDLRPGQTRYYRVPLDWGQQLGAGAEVAAAEMTKPYGSAAGGLTVSLYSPYRGLVDSEDTSYDGKQAAVTLPKTAPVAYENRYSNDAGVRGTGVAGWYYLAVTLGGKVGEFTRDATPVPLTLRMDVIGAPGKAPGYRESLTAAGFGVAPADRTAAKEGLTGPEAAAAEDDRSLMRVVAAAGFGTGVVLLLGLGGWFLLARRSAGPRR</sequence>
<proteinExistence type="predicted"/>
<feature type="transmembrane region" description="Helical" evidence="1">
    <location>
        <begin position="400"/>
        <end position="422"/>
    </location>
</feature>
<evidence type="ECO:0000313" key="3">
    <source>
        <dbReference type="EMBL" id="GHB66094.1"/>
    </source>
</evidence>
<feature type="chain" id="PRO_5045629820" evidence="2">
    <location>
        <begin position="25"/>
        <end position="431"/>
    </location>
</feature>
<keyword evidence="1" id="KW-0472">Membrane</keyword>
<feature type="signal peptide" evidence="2">
    <location>
        <begin position="1"/>
        <end position="24"/>
    </location>
</feature>
<name>A0ABQ3F085_9ACTN</name>
<dbReference type="RefSeq" id="WP_190185589.1">
    <property type="nucleotide sequence ID" value="NZ_BMVP01000007.1"/>
</dbReference>
<reference evidence="4" key="1">
    <citation type="journal article" date="2019" name="Int. J. Syst. Evol. Microbiol.">
        <title>The Global Catalogue of Microorganisms (GCM) 10K type strain sequencing project: providing services to taxonomists for standard genome sequencing and annotation.</title>
        <authorList>
            <consortium name="The Broad Institute Genomics Platform"/>
            <consortium name="The Broad Institute Genome Sequencing Center for Infectious Disease"/>
            <person name="Wu L."/>
            <person name="Ma J."/>
        </authorList>
    </citation>
    <scope>NUCLEOTIDE SEQUENCE [LARGE SCALE GENOMIC DNA]</scope>
    <source>
        <strain evidence="4">JCM 4738</strain>
    </source>
</reference>
<protein>
    <submittedName>
        <fullName evidence="3">Uncharacterized protein</fullName>
    </submittedName>
</protein>
<evidence type="ECO:0000313" key="4">
    <source>
        <dbReference type="Proteomes" id="UP000642673"/>
    </source>
</evidence>